<accession>A0ABW4EUM6</accession>
<dbReference type="Gene3D" id="3.30.70.100">
    <property type="match status" value="1"/>
</dbReference>
<sequence length="105" mass="12696">MTIVMIVSNHVRDGHADEYLQIVQPVLDAMRHEPTFLNTALHQDPADPTRFMLYETWADRDEFFQVQMKRAYRIAYENRLPEILRTPREIRFWTPLRADFTFLNR</sequence>
<evidence type="ECO:0000259" key="1">
    <source>
        <dbReference type="PROSITE" id="PS51725"/>
    </source>
</evidence>
<dbReference type="EC" id="1.-.-.-" evidence="2"/>
<evidence type="ECO:0000313" key="3">
    <source>
        <dbReference type="Proteomes" id="UP001597114"/>
    </source>
</evidence>
<dbReference type="InterPro" id="IPR050744">
    <property type="entry name" value="AI-2_Isomerase_LsrG"/>
</dbReference>
<dbReference type="SUPFAM" id="SSF54909">
    <property type="entry name" value="Dimeric alpha+beta barrel"/>
    <property type="match status" value="1"/>
</dbReference>
<keyword evidence="2" id="KW-0560">Oxidoreductase</keyword>
<dbReference type="GO" id="GO:0004497">
    <property type="term" value="F:monooxygenase activity"/>
    <property type="evidence" value="ECO:0007669"/>
    <property type="project" value="UniProtKB-KW"/>
</dbReference>
<dbReference type="PANTHER" id="PTHR33336:SF15">
    <property type="entry name" value="ABM DOMAIN-CONTAINING PROTEIN"/>
    <property type="match status" value="1"/>
</dbReference>
<dbReference type="InterPro" id="IPR011008">
    <property type="entry name" value="Dimeric_a/b-barrel"/>
</dbReference>
<gene>
    <name evidence="2" type="ORF">ACFSJD_09785</name>
</gene>
<reference evidence="3" key="1">
    <citation type="journal article" date="2019" name="Int. J. Syst. Evol. Microbiol.">
        <title>The Global Catalogue of Microorganisms (GCM) 10K type strain sequencing project: providing services to taxonomists for standard genome sequencing and annotation.</title>
        <authorList>
            <consortium name="The Broad Institute Genomics Platform"/>
            <consortium name="The Broad Institute Genome Sequencing Center for Infectious Disease"/>
            <person name="Wu L."/>
            <person name="Ma J."/>
        </authorList>
    </citation>
    <scope>NUCLEOTIDE SEQUENCE [LARGE SCALE GENOMIC DNA]</scope>
    <source>
        <strain evidence="3">CCM 7043</strain>
    </source>
</reference>
<comment type="caution">
    <text evidence="2">The sequence shown here is derived from an EMBL/GenBank/DDBJ whole genome shotgun (WGS) entry which is preliminary data.</text>
</comment>
<dbReference type="Proteomes" id="UP001597114">
    <property type="component" value="Unassembled WGS sequence"/>
</dbReference>
<organism evidence="2 3">
    <name type="scientific">Pseudonocardia yunnanensis</name>
    <dbReference type="NCBI Taxonomy" id="58107"/>
    <lineage>
        <taxon>Bacteria</taxon>
        <taxon>Bacillati</taxon>
        <taxon>Actinomycetota</taxon>
        <taxon>Actinomycetes</taxon>
        <taxon>Pseudonocardiales</taxon>
        <taxon>Pseudonocardiaceae</taxon>
        <taxon>Pseudonocardia</taxon>
    </lineage>
</organism>
<dbReference type="InterPro" id="IPR007138">
    <property type="entry name" value="ABM_dom"/>
</dbReference>
<name>A0ABW4EUM6_9PSEU</name>
<protein>
    <submittedName>
        <fullName evidence="2">Quinol monooxygenase</fullName>
        <ecNumber evidence="2">1.-.-.-</ecNumber>
    </submittedName>
</protein>
<keyword evidence="3" id="KW-1185">Reference proteome</keyword>
<evidence type="ECO:0000313" key="2">
    <source>
        <dbReference type="EMBL" id="MFD1517779.1"/>
    </source>
</evidence>
<dbReference type="PANTHER" id="PTHR33336">
    <property type="entry name" value="QUINOL MONOOXYGENASE YGIN-RELATED"/>
    <property type="match status" value="1"/>
</dbReference>
<dbReference type="Pfam" id="PF03992">
    <property type="entry name" value="ABM"/>
    <property type="match status" value="1"/>
</dbReference>
<feature type="domain" description="ABM" evidence="1">
    <location>
        <begin position="3"/>
        <end position="92"/>
    </location>
</feature>
<proteinExistence type="predicted"/>
<keyword evidence="2" id="KW-0503">Monooxygenase</keyword>
<dbReference type="EMBL" id="JBHUCO010000011">
    <property type="protein sequence ID" value="MFD1517779.1"/>
    <property type="molecule type" value="Genomic_DNA"/>
</dbReference>
<dbReference type="RefSeq" id="WP_344724544.1">
    <property type="nucleotide sequence ID" value="NZ_BAAAUS010000026.1"/>
</dbReference>
<dbReference type="PROSITE" id="PS51725">
    <property type="entry name" value="ABM"/>
    <property type="match status" value="1"/>
</dbReference>